<dbReference type="Proteomes" id="UP000321408">
    <property type="component" value="Chromosome"/>
</dbReference>
<accession>A0A5B9D9Z3</accession>
<reference evidence="1 2" key="1">
    <citation type="journal article" date="2020" name="Nature">
        <title>Isolation of an archaeon at the prokaryote-eukaryote interface.</title>
        <authorList>
            <person name="Imachi H."/>
            <person name="Nobu M.K."/>
            <person name="Nakahara N."/>
            <person name="Morono Y."/>
            <person name="Ogawara M."/>
            <person name="Takaki Y."/>
            <person name="Takano Y."/>
            <person name="Uematsu K."/>
            <person name="Ikuta T."/>
            <person name="Ito M."/>
            <person name="Matsui Y."/>
            <person name="Miyazaki M."/>
            <person name="Murata K."/>
            <person name="Saito Y."/>
            <person name="Sakai S."/>
            <person name="Song C."/>
            <person name="Tasumi E."/>
            <person name="Yamanaka Y."/>
            <person name="Yamaguchi T."/>
            <person name="Kamagata Y."/>
            <person name="Tamaki H."/>
            <person name="Takai K."/>
        </authorList>
    </citation>
    <scope>NUCLEOTIDE SEQUENCE [LARGE SCALE GENOMIC DNA]</scope>
    <source>
        <strain evidence="1 2">MK-D1</strain>
    </source>
</reference>
<protein>
    <submittedName>
        <fullName evidence="1">Tocopherol cyclase family protein</fullName>
    </submittedName>
</protein>
<name>A0A5B9D9Z3_9ARCH</name>
<dbReference type="PANTHER" id="PTHR35309:SF4">
    <property type="entry name" value="TOCOPHEROL CYCLASE"/>
    <property type="match status" value="1"/>
</dbReference>
<sequence>MKSFFQIQNPSIFQGKFQKKQYFEGWYFKIVDFTKKTILAIIPGIALNSQESNSHAFIQILDGITAKYYYLTFPISDFSTKKNIFEIKIGKNYFSKKFIHIDVQSAVIQLKGTLKFENLNPIPFHGINSGIMGIFSYLPKMECYHGIVSMNHGILGDLKYNNNKISFAGGKGYIEKDWGDSFPKKWIWMQGNHFEESERSFMLSIAQINYLGIQFTGFLCVLYDKGEFHRFATYNLSQYRIETISPELCKIIVHSPKYLLYIQASKSKNPIISTGLMKAPIKGQMTAKCAETIKAQLKITFLKKNKNYNPDKNYELVFRDQSNYGGLEIMGKKTDFKSQTFF</sequence>
<evidence type="ECO:0000313" key="1">
    <source>
        <dbReference type="EMBL" id="QEE15841.2"/>
    </source>
</evidence>
<keyword evidence="2" id="KW-1185">Reference proteome</keyword>
<dbReference type="GO" id="GO:0009976">
    <property type="term" value="F:tocopherol cyclase activity"/>
    <property type="evidence" value="ECO:0007669"/>
    <property type="project" value="InterPro"/>
</dbReference>
<dbReference type="OrthoDB" id="68917at2157"/>
<dbReference type="InterPro" id="IPR025893">
    <property type="entry name" value="Tocopherol_cyclase"/>
</dbReference>
<evidence type="ECO:0000313" key="2">
    <source>
        <dbReference type="Proteomes" id="UP000321408"/>
    </source>
</evidence>
<dbReference type="SUPFAM" id="SSF159245">
    <property type="entry name" value="AttH-like"/>
    <property type="match status" value="1"/>
</dbReference>
<gene>
    <name evidence="1" type="ORF">DSAG12_01668</name>
</gene>
<dbReference type="PANTHER" id="PTHR35309">
    <property type="match status" value="1"/>
</dbReference>
<dbReference type="Pfam" id="PF14249">
    <property type="entry name" value="Tocopherol_cycl"/>
    <property type="match status" value="1"/>
</dbReference>
<organism evidence="1 2">
    <name type="scientific">Promethearchaeum syntrophicum</name>
    <dbReference type="NCBI Taxonomy" id="2594042"/>
    <lineage>
        <taxon>Archaea</taxon>
        <taxon>Promethearchaeati</taxon>
        <taxon>Promethearchaeota</taxon>
        <taxon>Promethearchaeia</taxon>
        <taxon>Promethearchaeales</taxon>
        <taxon>Promethearchaeaceae</taxon>
        <taxon>Promethearchaeum</taxon>
    </lineage>
</organism>
<dbReference type="EMBL" id="CP042905">
    <property type="protein sequence ID" value="QEE15841.2"/>
    <property type="molecule type" value="Genomic_DNA"/>
</dbReference>
<dbReference type="AlphaFoldDB" id="A0A5B9D9Z3"/>
<reference evidence="1 2" key="2">
    <citation type="journal article" date="2024" name="Int. J. Syst. Evol. Microbiol.">
        <title>Promethearchaeum syntrophicum gen. nov., sp. nov., an anaerobic, obligately syntrophic archaeon, the first isolate of the lineage 'Asgard' archaea, and proposal of the new archaeal phylum Promethearchaeota phyl. nov. and kingdom Promethearchaeati regn. nov.</title>
        <authorList>
            <person name="Imachi H."/>
            <person name="Nobu M.K."/>
            <person name="Kato S."/>
            <person name="Takaki Y."/>
            <person name="Miyazaki M."/>
            <person name="Miyata M."/>
            <person name="Ogawara M."/>
            <person name="Saito Y."/>
            <person name="Sakai S."/>
            <person name="Tahara Y.O."/>
            <person name="Takano Y."/>
            <person name="Tasumi E."/>
            <person name="Uematsu K."/>
            <person name="Yoshimura T."/>
            <person name="Itoh T."/>
            <person name="Ohkuma M."/>
            <person name="Takai K."/>
        </authorList>
    </citation>
    <scope>NUCLEOTIDE SEQUENCE [LARGE SCALE GENOMIC DNA]</scope>
    <source>
        <strain evidence="1 2">MK-D1</strain>
    </source>
</reference>
<dbReference type="KEGG" id="psyt:DSAG12_01668"/>
<proteinExistence type="predicted"/>